<reference evidence="3" key="1">
    <citation type="submission" date="2023-07" db="EMBL/GenBank/DDBJ databases">
        <title>Bacterial whole genome sequence for Sphingobium sp. HBC34.</title>
        <authorList>
            <person name="Le V."/>
            <person name="Ko S.-R."/>
            <person name="Ahn C.-Y."/>
            <person name="Oh H.-M."/>
        </authorList>
    </citation>
    <scope>NUCLEOTIDE SEQUENCE</scope>
    <source>
        <strain evidence="3">HBC34</strain>
    </source>
</reference>
<evidence type="ECO:0000313" key="3">
    <source>
        <dbReference type="EMBL" id="MDO7836427.1"/>
    </source>
</evidence>
<evidence type="ECO:0000313" key="4">
    <source>
        <dbReference type="Proteomes" id="UP001176471"/>
    </source>
</evidence>
<dbReference type="CDD" id="cd05233">
    <property type="entry name" value="SDR_c"/>
    <property type="match status" value="1"/>
</dbReference>
<comment type="caution">
    <text evidence="3">The sequence shown here is derived from an EMBL/GenBank/DDBJ whole genome shotgun (WGS) entry which is preliminary data.</text>
</comment>
<organism evidence="3 4">
    <name type="scientific">Sphingobium cyanobacteriorum</name>
    <dbReference type="NCBI Taxonomy" id="3063954"/>
    <lineage>
        <taxon>Bacteria</taxon>
        <taxon>Pseudomonadati</taxon>
        <taxon>Pseudomonadota</taxon>
        <taxon>Alphaproteobacteria</taxon>
        <taxon>Sphingomonadales</taxon>
        <taxon>Sphingomonadaceae</taxon>
        <taxon>Sphingobium</taxon>
    </lineage>
</organism>
<evidence type="ECO:0000256" key="2">
    <source>
        <dbReference type="RuleBase" id="RU000363"/>
    </source>
</evidence>
<proteinExistence type="inferred from homology"/>
<dbReference type="Gene3D" id="3.40.50.720">
    <property type="entry name" value="NAD(P)-binding Rossmann-like Domain"/>
    <property type="match status" value="1"/>
</dbReference>
<dbReference type="InterPro" id="IPR002347">
    <property type="entry name" value="SDR_fam"/>
</dbReference>
<dbReference type="Proteomes" id="UP001176471">
    <property type="component" value="Unassembled WGS sequence"/>
</dbReference>
<keyword evidence="4" id="KW-1185">Reference proteome</keyword>
<dbReference type="RefSeq" id="WP_304536844.1">
    <property type="nucleotide sequence ID" value="NZ_JAUQOM010000008.1"/>
</dbReference>
<dbReference type="PANTHER" id="PTHR42760">
    <property type="entry name" value="SHORT-CHAIN DEHYDROGENASES/REDUCTASES FAMILY MEMBER"/>
    <property type="match status" value="1"/>
</dbReference>
<gene>
    <name evidence="3" type="ORF">Q4610_15360</name>
</gene>
<dbReference type="EMBL" id="JAUQOM010000008">
    <property type="protein sequence ID" value="MDO7836427.1"/>
    <property type="molecule type" value="Genomic_DNA"/>
</dbReference>
<sequence>MMPAHKWLSRDSIGDEVRCYAEIAEDMECDMRFPLPTAGMDLSGQTALVTGATSGLGYRFAKVLALAGAQVAVAGRRQDRLQSVVSEIREAGGTAFALSLDVADAQSLSGAVAEAERELGLITILINNAGMPDAQLATKMPLELIDQVLNVNLRGPFVLAREVAARLILAKQPGRIVNIASMAAFNYAIKGSSLYSITKSAVVRMTEVLAVEWASAHINVNCIAPGSFDTEMLDGMRSRIGDTFIEQFPRKRLGDPAQLDSTLLYLVSSTSDAVTGTVIRVDDGQLPR</sequence>
<protein>
    <submittedName>
        <fullName evidence="3">SDR family NAD(P)-dependent oxidoreductase</fullName>
    </submittedName>
</protein>
<dbReference type="SUPFAM" id="SSF51735">
    <property type="entry name" value="NAD(P)-binding Rossmann-fold domains"/>
    <property type="match status" value="1"/>
</dbReference>
<dbReference type="PRINTS" id="PR00081">
    <property type="entry name" value="GDHRDH"/>
</dbReference>
<dbReference type="PRINTS" id="PR00080">
    <property type="entry name" value="SDRFAMILY"/>
</dbReference>
<dbReference type="Pfam" id="PF00106">
    <property type="entry name" value="adh_short"/>
    <property type="match status" value="1"/>
</dbReference>
<accession>A0ABT8ZPG5</accession>
<evidence type="ECO:0000256" key="1">
    <source>
        <dbReference type="ARBA" id="ARBA00006484"/>
    </source>
</evidence>
<dbReference type="PANTHER" id="PTHR42760:SF135">
    <property type="entry name" value="BLL7886 PROTEIN"/>
    <property type="match status" value="1"/>
</dbReference>
<name>A0ABT8ZPG5_9SPHN</name>
<comment type="similarity">
    <text evidence="1 2">Belongs to the short-chain dehydrogenases/reductases (SDR) family.</text>
</comment>
<dbReference type="InterPro" id="IPR036291">
    <property type="entry name" value="NAD(P)-bd_dom_sf"/>
</dbReference>